<organism evidence="6 7">
    <name type="scientific">Mucor saturninus</name>
    <dbReference type="NCBI Taxonomy" id="64648"/>
    <lineage>
        <taxon>Eukaryota</taxon>
        <taxon>Fungi</taxon>
        <taxon>Fungi incertae sedis</taxon>
        <taxon>Mucoromycota</taxon>
        <taxon>Mucoromycotina</taxon>
        <taxon>Mucoromycetes</taxon>
        <taxon>Mucorales</taxon>
        <taxon>Mucorineae</taxon>
        <taxon>Mucoraceae</taxon>
        <taxon>Mucor</taxon>
    </lineage>
</organism>
<dbReference type="SUPFAM" id="SSF81383">
    <property type="entry name" value="F-box domain"/>
    <property type="match status" value="1"/>
</dbReference>
<comment type="caution">
    <text evidence="6">The sequence shown here is derived from an EMBL/GenBank/DDBJ whole genome shotgun (WGS) entry which is preliminary data.</text>
</comment>
<dbReference type="PROSITE" id="PS50181">
    <property type="entry name" value="FBOX"/>
    <property type="match status" value="1"/>
</dbReference>
<dbReference type="AlphaFoldDB" id="A0A8H7R7G0"/>
<feature type="domain" description="F-box" evidence="5">
    <location>
        <begin position="68"/>
        <end position="114"/>
    </location>
</feature>
<dbReference type="PROSITE" id="PS50294">
    <property type="entry name" value="WD_REPEATS_REGION"/>
    <property type="match status" value="6"/>
</dbReference>
<dbReference type="SMART" id="SM00320">
    <property type="entry name" value="WD40"/>
    <property type="match status" value="6"/>
</dbReference>
<keyword evidence="7" id="KW-1185">Reference proteome</keyword>
<dbReference type="InterPro" id="IPR036322">
    <property type="entry name" value="WD40_repeat_dom_sf"/>
</dbReference>
<evidence type="ECO:0000313" key="6">
    <source>
        <dbReference type="EMBL" id="KAG2204658.1"/>
    </source>
</evidence>
<dbReference type="PROSITE" id="PS00678">
    <property type="entry name" value="WD_REPEATS_1"/>
    <property type="match status" value="4"/>
</dbReference>
<evidence type="ECO:0000256" key="2">
    <source>
        <dbReference type="ARBA" id="ARBA00022737"/>
    </source>
</evidence>
<dbReference type="PANTHER" id="PTHR22847:SF745">
    <property type="entry name" value="F-BOX_WD REPEAT-CONTAINING PROTEIN 7"/>
    <property type="match status" value="1"/>
</dbReference>
<evidence type="ECO:0000256" key="3">
    <source>
        <dbReference type="PROSITE-ProRule" id="PRU00221"/>
    </source>
</evidence>
<feature type="repeat" description="WD" evidence="3">
    <location>
        <begin position="362"/>
        <end position="401"/>
    </location>
</feature>
<dbReference type="InterPro" id="IPR036047">
    <property type="entry name" value="F-box-like_dom_sf"/>
</dbReference>
<reference evidence="6" key="1">
    <citation type="submission" date="2020-12" db="EMBL/GenBank/DDBJ databases">
        <title>Metabolic potential, ecology and presence of endohyphal bacteria is reflected in genomic diversity of Mucoromycotina.</title>
        <authorList>
            <person name="Muszewska A."/>
            <person name="Okrasinska A."/>
            <person name="Steczkiewicz K."/>
            <person name="Drgas O."/>
            <person name="Orlowska M."/>
            <person name="Perlinska-Lenart U."/>
            <person name="Aleksandrzak-Piekarczyk T."/>
            <person name="Szatraj K."/>
            <person name="Zielenkiewicz U."/>
            <person name="Pilsyk S."/>
            <person name="Malc E."/>
            <person name="Mieczkowski P."/>
            <person name="Kruszewska J.S."/>
            <person name="Biernat P."/>
            <person name="Pawlowska J."/>
        </authorList>
    </citation>
    <scope>NUCLEOTIDE SEQUENCE</scope>
    <source>
        <strain evidence="6">WA0000017839</strain>
    </source>
</reference>
<keyword evidence="1 3" id="KW-0853">WD repeat</keyword>
<accession>A0A8H7R7G0</accession>
<gene>
    <name evidence="6" type="ORF">INT47_011953</name>
</gene>
<keyword evidence="2" id="KW-0677">Repeat</keyword>
<feature type="repeat" description="WD" evidence="3">
    <location>
        <begin position="162"/>
        <end position="201"/>
    </location>
</feature>
<feature type="repeat" description="WD" evidence="3">
    <location>
        <begin position="282"/>
        <end position="321"/>
    </location>
</feature>
<dbReference type="Proteomes" id="UP000603453">
    <property type="component" value="Unassembled WGS sequence"/>
</dbReference>
<dbReference type="PRINTS" id="PR00320">
    <property type="entry name" value="GPROTEINBRPT"/>
</dbReference>
<dbReference type="SUPFAM" id="SSF50978">
    <property type="entry name" value="WD40 repeat-like"/>
    <property type="match status" value="1"/>
</dbReference>
<dbReference type="Pfam" id="PF12937">
    <property type="entry name" value="F-box-like"/>
    <property type="match status" value="1"/>
</dbReference>
<dbReference type="OrthoDB" id="19711at2759"/>
<feature type="repeat" description="WD" evidence="3">
    <location>
        <begin position="322"/>
        <end position="361"/>
    </location>
</feature>
<dbReference type="InterPro" id="IPR001680">
    <property type="entry name" value="WD40_rpt"/>
</dbReference>
<dbReference type="Gene3D" id="1.20.1280.50">
    <property type="match status" value="1"/>
</dbReference>
<evidence type="ECO:0000256" key="4">
    <source>
        <dbReference type="SAM" id="MobiDB-lite"/>
    </source>
</evidence>
<evidence type="ECO:0000259" key="5">
    <source>
        <dbReference type="PROSITE" id="PS50181"/>
    </source>
</evidence>
<evidence type="ECO:0000313" key="7">
    <source>
        <dbReference type="Proteomes" id="UP000603453"/>
    </source>
</evidence>
<dbReference type="Gene3D" id="2.130.10.10">
    <property type="entry name" value="YVTN repeat-like/Quinoprotein amine dehydrogenase"/>
    <property type="match status" value="2"/>
</dbReference>
<dbReference type="PROSITE" id="PS50082">
    <property type="entry name" value="WD_REPEATS_2"/>
    <property type="match status" value="6"/>
</dbReference>
<dbReference type="EMBL" id="JAEPRD010000042">
    <property type="protein sequence ID" value="KAG2204658.1"/>
    <property type="molecule type" value="Genomic_DNA"/>
</dbReference>
<dbReference type="PANTHER" id="PTHR22847">
    <property type="entry name" value="WD40 REPEAT PROTEIN"/>
    <property type="match status" value="1"/>
</dbReference>
<evidence type="ECO:0000256" key="1">
    <source>
        <dbReference type="ARBA" id="ARBA00022574"/>
    </source>
</evidence>
<dbReference type="InterPro" id="IPR015943">
    <property type="entry name" value="WD40/YVTN_repeat-like_dom_sf"/>
</dbReference>
<dbReference type="InterPro" id="IPR020472">
    <property type="entry name" value="WD40_PAC1"/>
</dbReference>
<proteinExistence type="predicted"/>
<protein>
    <recommendedName>
        <fullName evidence="5">F-box domain-containing protein</fullName>
    </recommendedName>
</protein>
<dbReference type="InterPro" id="IPR019775">
    <property type="entry name" value="WD40_repeat_CS"/>
</dbReference>
<sequence>MTYPTHNDSSLQDYGIPVAPPHKIDIVMNDHNVSTTKNTKSNKSRSPGKRTVYYHGSPTAPPQTKTRIDFTQKLPAELCSYIVSLLDFDSMLVIPKVSRVWASLFYIDDLWRRLTIENNWKLKIPTDISELDEQEQSWYYWFKQRYQLEIRWKLGKVATHYLIGHLDSVYCLQFDDEKIITGSRDRTIKIWDLKSYQCIHTLEGHQGSVLCLQYNDQVIVSGSSDHTVIVWDLKTRKMRGRLHGHTAGVSDVTFDHRYIISSSKDASIRIWSSQTYQPILMIMGHLGPVNAIQLKGDFLVSASSDALIKLWQVSTGRCIREFAGHKHGLACVQYDGKRIVSGSNDHTIRVWDVETGLCTNVLEGHTGLVRNLRFDGNKIVSASYDRSVRVWDINTSECLLNFQSGHSSWIFDVHFDKKRIIRQFKS</sequence>
<feature type="repeat" description="WD" evidence="3">
    <location>
        <begin position="242"/>
        <end position="281"/>
    </location>
</feature>
<name>A0A8H7R7G0_9FUNG</name>
<dbReference type="InterPro" id="IPR001810">
    <property type="entry name" value="F-box_dom"/>
</dbReference>
<feature type="region of interest" description="Disordered" evidence="4">
    <location>
        <begin position="31"/>
        <end position="65"/>
    </location>
</feature>
<dbReference type="Pfam" id="PF00400">
    <property type="entry name" value="WD40"/>
    <property type="match status" value="6"/>
</dbReference>
<dbReference type="CDD" id="cd00200">
    <property type="entry name" value="WD40"/>
    <property type="match status" value="1"/>
</dbReference>
<feature type="repeat" description="WD" evidence="3">
    <location>
        <begin position="202"/>
        <end position="241"/>
    </location>
</feature>